<protein>
    <submittedName>
        <fullName evidence="6">Methyltransferase domain-containing protein</fullName>
    </submittedName>
</protein>
<keyword evidence="3" id="KW-0949">S-adenosyl-L-methionine</keyword>
<keyword evidence="2 6" id="KW-0808">Transferase</keyword>
<dbReference type="Gene3D" id="3.40.50.150">
    <property type="entry name" value="Vaccinia Virus protein VP39"/>
    <property type="match status" value="1"/>
</dbReference>
<dbReference type="Pfam" id="PF00891">
    <property type="entry name" value="Methyltransf_2"/>
    <property type="match status" value="1"/>
</dbReference>
<proteinExistence type="predicted"/>
<dbReference type="InterPro" id="IPR016461">
    <property type="entry name" value="COMT-like"/>
</dbReference>
<dbReference type="InterPro" id="IPR001077">
    <property type="entry name" value="COMT_C"/>
</dbReference>
<dbReference type="SUPFAM" id="SSF46785">
    <property type="entry name" value="Winged helix' DNA-binding domain"/>
    <property type="match status" value="1"/>
</dbReference>
<dbReference type="GO" id="GO:0008171">
    <property type="term" value="F:O-methyltransferase activity"/>
    <property type="evidence" value="ECO:0007669"/>
    <property type="project" value="InterPro"/>
</dbReference>
<evidence type="ECO:0000256" key="2">
    <source>
        <dbReference type="ARBA" id="ARBA00022679"/>
    </source>
</evidence>
<dbReference type="InterPro" id="IPR012967">
    <property type="entry name" value="COMT_dimerisation"/>
</dbReference>
<dbReference type="CDD" id="cd02440">
    <property type="entry name" value="AdoMet_MTases"/>
    <property type="match status" value="1"/>
</dbReference>
<dbReference type="PIRSF" id="PIRSF005739">
    <property type="entry name" value="O-mtase"/>
    <property type="match status" value="1"/>
</dbReference>
<dbReference type="EMBL" id="DSJL01000011">
    <property type="protein sequence ID" value="HEF65763.1"/>
    <property type="molecule type" value="Genomic_DNA"/>
</dbReference>
<organism evidence="6">
    <name type="scientific">Thermomicrobium roseum</name>
    <dbReference type="NCBI Taxonomy" id="500"/>
    <lineage>
        <taxon>Bacteria</taxon>
        <taxon>Pseudomonadati</taxon>
        <taxon>Thermomicrobiota</taxon>
        <taxon>Thermomicrobia</taxon>
        <taxon>Thermomicrobiales</taxon>
        <taxon>Thermomicrobiaceae</taxon>
        <taxon>Thermomicrobium</taxon>
    </lineage>
</organism>
<dbReference type="GO" id="GO:0032259">
    <property type="term" value="P:methylation"/>
    <property type="evidence" value="ECO:0007669"/>
    <property type="project" value="UniProtKB-KW"/>
</dbReference>
<evidence type="ECO:0000259" key="5">
    <source>
        <dbReference type="Pfam" id="PF08100"/>
    </source>
</evidence>
<comment type="caution">
    <text evidence="6">The sequence shown here is derived from an EMBL/GenBank/DDBJ whole genome shotgun (WGS) entry which is preliminary data.</text>
</comment>
<dbReference type="Gene3D" id="1.10.10.10">
    <property type="entry name" value="Winged helix-like DNA-binding domain superfamily/Winged helix DNA-binding domain"/>
    <property type="match status" value="1"/>
</dbReference>
<sequence length="334" mass="36638">MPPTQAQRRILELAQGFRISAVVITFAELGLARHLAARPLSTDELAQAAGVDAQALARFLRAAAALDLVSETPQGWQLSTLATETLLPDSPQSLAHFLAAQAAFYRRWGLLTDAVRSGRAPEASRREEAATDWVRHFTLMLYEIARTVSDDVAAALVPLIERIQRPRVLDLGGGHGEYAMALARAHPTLEAVVFDLPPVTEVTSELIARSGLTDRVSPLPGDFFRDPIGEGYNLVLLFGVLNSMNEEEARKLLGLVYQALAPGGWLAIRATPPHPTPEARLQHALLDLQMLLATEHGHHPTAAELERWLYEIGFTDLQWRSVPDGNVTLLLARR</sequence>
<dbReference type="GO" id="GO:0046983">
    <property type="term" value="F:protein dimerization activity"/>
    <property type="evidence" value="ECO:0007669"/>
    <property type="project" value="InterPro"/>
</dbReference>
<dbReference type="PANTHER" id="PTHR43712:SF2">
    <property type="entry name" value="O-METHYLTRANSFERASE CICE"/>
    <property type="match status" value="1"/>
</dbReference>
<evidence type="ECO:0000313" key="6">
    <source>
        <dbReference type="EMBL" id="HEF65763.1"/>
    </source>
</evidence>
<dbReference type="PROSITE" id="PS51683">
    <property type="entry name" value="SAM_OMT_II"/>
    <property type="match status" value="1"/>
</dbReference>
<dbReference type="Pfam" id="PF08100">
    <property type="entry name" value="Dimerisation"/>
    <property type="match status" value="1"/>
</dbReference>
<dbReference type="AlphaFoldDB" id="A0A7C1JNK9"/>
<dbReference type="InterPro" id="IPR036388">
    <property type="entry name" value="WH-like_DNA-bd_sf"/>
</dbReference>
<keyword evidence="1 6" id="KW-0489">Methyltransferase</keyword>
<accession>A0A7C1JNK9</accession>
<feature type="domain" description="O-methyltransferase dimerisation" evidence="5">
    <location>
        <begin position="11"/>
        <end position="83"/>
    </location>
</feature>
<dbReference type="InterPro" id="IPR029063">
    <property type="entry name" value="SAM-dependent_MTases_sf"/>
</dbReference>
<name>A0A7C1JNK9_THERO</name>
<reference evidence="6" key="1">
    <citation type="journal article" date="2020" name="mSystems">
        <title>Genome- and Community-Level Interaction Insights into Carbon Utilization and Element Cycling Functions of Hydrothermarchaeota in Hydrothermal Sediment.</title>
        <authorList>
            <person name="Zhou Z."/>
            <person name="Liu Y."/>
            <person name="Xu W."/>
            <person name="Pan J."/>
            <person name="Luo Z.H."/>
            <person name="Li M."/>
        </authorList>
    </citation>
    <scope>NUCLEOTIDE SEQUENCE [LARGE SCALE GENOMIC DNA]</scope>
    <source>
        <strain evidence="6">SpSt-222</strain>
    </source>
</reference>
<feature type="domain" description="O-methyltransferase C-terminal" evidence="4">
    <location>
        <begin position="166"/>
        <end position="314"/>
    </location>
</feature>
<evidence type="ECO:0000256" key="1">
    <source>
        <dbReference type="ARBA" id="ARBA00022603"/>
    </source>
</evidence>
<gene>
    <name evidence="6" type="ORF">ENP47_09230</name>
</gene>
<dbReference type="PANTHER" id="PTHR43712">
    <property type="entry name" value="PUTATIVE (AFU_ORTHOLOGUE AFUA_4G14580)-RELATED"/>
    <property type="match status" value="1"/>
</dbReference>
<evidence type="ECO:0000259" key="4">
    <source>
        <dbReference type="Pfam" id="PF00891"/>
    </source>
</evidence>
<dbReference type="InterPro" id="IPR036390">
    <property type="entry name" value="WH_DNA-bd_sf"/>
</dbReference>
<evidence type="ECO:0000256" key="3">
    <source>
        <dbReference type="ARBA" id="ARBA00022691"/>
    </source>
</evidence>
<dbReference type="SUPFAM" id="SSF53335">
    <property type="entry name" value="S-adenosyl-L-methionine-dependent methyltransferases"/>
    <property type="match status" value="1"/>
</dbReference>